<keyword evidence="7" id="KW-0460">Magnesium</keyword>
<reference evidence="9" key="2">
    <citation type="submission" date="2020-05" db="UniProtKB">
        <authorList>
            <consortium name="EnsemblMetazoa"/>
        </authorList>
    </citation>
    <scope>IDENTIFICATION</scope>
</reference>
<dbReference type="VEuPathDB" id="VectorBase:ASIS016425"/>
<dbReference type="GO" id="GO:0035999">
    <property type="term" value="P:tetrahydrofolate interconversion"/>
    <property type="evidence" value="ECO:0007669"/>
    <property type="project" value="TreeGrafter"/>
</dbReference>
<keyword evidence="2 6" id="KW-0547">Nucleotide-binding</keyword>
<dbReference type="AlphaFoldDB" id="A0A084WMT3"/>
<dbReference type="PANTHER" id="PTHR23407:SF1">
    <property type="entry name" value="5-FORMYLTETRAHYDROFOLATE CYCLO-LIGASE"/>
    <property type="match status" value="1"/>
</dbReference>
<organism evidence="8">
    <name type="scientific">Anopheles sinensis</name>
    <name type="common">Mosquito</name>
    <dbReference type="NCBI Taxonomy" id="74873"/>
    <lineage>
        <taxon>Eukaryota</taxon>
        <taxon>Metazoa</taxon>
        <taxon>Ecdysozoa</taxon>
        <taxon>Arthropoda</taxon>
        <taxon>Hexapoda</taxon>
        <taxon>Insecta</taxon>
        <taxon>Pterygota</taxon>
        <taxon>Neoptera</taxon>
        <taxon>Endopterygota</taxon>
        <taxon>Diptera</taxon>
        <taxon>Nematocera</taxon>
        <taxon>Culicoidea</taxon>
        <taxon>Culicidae</taxon>
        <taxon>Anophelinae</taxon>
        <taxon>Anopheles</taxon>
    </lineage>
</organism>
<comment type="catalytic activity">
    <reaction evidence="4 7">
        <text>(6S)-5-formyl-5,6,7,8-tetrahydrofolate + ATP = (6R)-5,10-methenyltetrahydrofolate + ADP + phosphate</text>
        <dbReference type="Rhea" id="RHEA:10488"/>
        <dbReference type="ChEBI" id="CHEBI:30616"/>
        <dbReference type="ChEBI" id="CHEBI:43474"/>
        <dbReference type="ChEBI" id="CHEBI:57455"/>
        <dbReference type="ChEBI" id="CHEBI:57457"/>
        <dbReference type="ChEBI" id="CHEBI:456216"/>
        <dbReference type="EC" id="6.3.3.2"/>
    </reaction>
</comment>
<dbReference type="SUPFAM" id="SSF100950">
    <property type="entry name" value="NagB/RpiA/CoA transferase-like"/>
    <property type="match status" value="1"/>
</dbReference>
<evidence type="ECO:0000256" key="7">
    <source>
        <dbReference type="RuleBase" id="RU361279"/>
    </source>
</evidence>
<dbReference type="OMA" id="STIYPCQ"/>
<feature type="binding site" evidence="6">
    <location>
        <position position="80"/>
    </location>
    <ligand>
        <name>substrate</name>
    </ligand>
</feature>
<evidence type="ECO:0000256" key="6">
    <source>
        <dbReference type="PIRSR" id="PIRSR006806-1"/>
    </source>
</evidence>
<comment type="similarity">
    <text evidence="1 7">Belongs to the 5-formyltetrahydrofolate cyclo-ligase family.</text>
</comment>
<dbReference type="EnsemblMetazoa" id="ASIC019589-RA">
    <property type="protein sequence ID" value="ASIC019589-PA"/>
    <property type="gene ID" value="ASIC019589"/>
</dbReference>
<evidence type="ECO:0000256" key="2">
    <source>
        <dbReference type="ARBA" id="ARBA00022741"/>
    </source>
</evidence>
<dbReference type="InterPro" id="IPR002698">
    <property type="entry name" value="FTHF_cligase"/>
</dbReference>
<evidence type="ECO:0000256" key="4">
    <source>
        <dbReference type="ARBA" id="ARBA00036539"/>
    </source>
</evidence>
<sequence length="227" mass="26165">MEKALEWKRTFEHFLLVSFQPDPDVMQRIQNPAKVALRQRIKQKLQALTVEERGRQSSIIIEKLTTLPFYEQCKRISVFLSTDTEVNTRPLLERMFHQRKQVFVPTYNKNAMRMVRINDMEDYEALPKTAWNIKQPPFDDAAREDGLSTGLDLIILPGVAFTAGGGRLGHGGGYYDRFLREYFGKFPNTTQRTTHLVGIGFREQLVDDDTMPTDEHDVPIDCVVTAD</sequence>
<dbReference type="GO" id="GO:0009396">
    <property type="term" value="P:folic acid-containing compound biosynthetic process"/>
    <property type="evidence" value="ECO:0007669"/>
    <property type="project" value="TreeGrafter"/>
</dbReference>
<dbReference type="OrthoDB" id="2015992at2759"/>
<keyword evidence="10" id="KW-1185">Reference proteome</keyword>
<dbReference type="Gene3D" id="3.40.50.10420">
    <property type="entry name" value="NagB/RpiA/CoA transferase-like"/>
    <property type="match status" value="1"/>
</dbReference>
<feature type="binding site" evidence="6">
    <location>
        <position position="85"/>
    </location>
    <ligand>
        <name>substrate</name>
    </ligand>
</feature>
<evidence type="ECO:0000313" key="8">
    <source>
        <dbReference type="EMBL" id="KFB51527.1"/>
    </source>
</evidence>
<dbReference type="PIRSF" id="PIRSF006806">
    <property type="entry name" value="FTHF_cligase"/>
    <property type="match status" value="1"/>
</dbReference>
<dbReference type="InterPro" id="IPR024185">
    <property type="entry name" value="FTHF_cligase-like_sf"/>
</dbReference>
<protein>
    <recommendedName>
        <fullName evidence="5 7">5-formyltetrahydrofolate cyclo-ligase</fullName>
        <ecNumber evidence="5 7">6.3.3.2</ecNumber>
    </recommendedName>
</protein>
<keyword evidence="7" id="KW-0479">Metal-binding</keyword>
<keyword evidence="3 6" id="KW-0067">ATP-binding</keyword>
<accession>A0A084WMT3</accession>
<evidence type="ECO:0000313" key="10">
    <source>
        <dbReference type="Proteomes" id="UP000030765"/>
    </source>
</evidence>
<dbReference type="GO" id="GO:0005524">
    <property type="term" value="F:ATP binding"/>
    <property type="evidence" value="ECO:0007669"/>
    <property type="project" value="UniProtKB-KW"/>
</dbReference>
<comment type="cofactor">
    <cofactor evidence="7">
        <name>Mg(2+)</name>
        <dbReference type="ChEBI" id="CHEBI:18420"/>
    </cofactor>
</comment>
<dbReference type="VEuPathDB" id="VectorBase:ASIC019589"/>
<dbReference type="STRING" id="74873.A0A084WMT3"/>
<dbReference type="GO" id="GO:0030272">
    <property type="term" value="F:5-formyltetrahydrofolate cyclo-ligase activity"/>
    <property type="evidence" value="ECO:0007669"/>
    <property type="project" value="UniProtKB-EC"/>
</dbReference>
<feature type="binding site" evidence="6">
    <location>
        <begin position="34"/>
        <end position="38"/>
    </location>
    <ligand>
        <name>ATP</name>
        <dbReference type="ChEBI" id="CHEBI:30616"/>
    </ligand>
</feature>
<dbReference type="EMBL" id="KE525352">
    <property type="protein sequence ID" value="KFB51527.1"/>
    <property type="molecule type" value="Genomic_DNA"/>
</dbReference>
<dbReference type="EMBL" id="ATLV01024509">
    <property type="status" value="NOT_ANNOTATED_CDS"/>
    <property type="molecule type" value="Genomic_DNA"/>
</dbReference>
<name>A0A084WMT3_ANOSI</name>
<evidence type="ECO:0000256" key="5">
    <source>
        <dbReference type="ARBA" id="ARBA00038966"/>
    </source>
</evidence>
<dbReference type="InterPro" id="IPR037171">
    <property type="entry name" value="NagB/RpiA_transferase-like"/>
</dbReference>
<dbReference type="Pfam" id="PF01812">
    <property type="entry name" value="5-FTHF_cyc-lig"/>
    <property type="match status" value="1"/>
</dbReference>
<dbReference type="NCBIfam" id="TIGR02727">
    <property type="entry name" value="MTHFS_bact"/>
    <property type="match status" value="1"/>
</dbReference>
<feature type="binding site" evidence="6">
    <location>
        <begin position="167"/>
        <end position="175"/>
    </location>
    <ligand>
        <name>ATP</name>
        <dbReference type="ChEBI" id="CHEBI:30616"/>
    </ligand>
</feature>
<evidence type="ECO:0000256" key="3">
    <source>
        <dbReference type="ARBA" id="ARBA00022840"/>
    </source>
</evidence>
<dbReference type="GO" id="GO:0046872">
    <property type="term" value="F:metal ion binding"/>
    <property type="evidence" value="ECO:0007669"/>
    <property type="project" value="UniProtKB-KW"/>
</dbReference>
<dbReference type="PANTHER" id="PTHR23407">
    <property type="entry name" value="ATPASE INHIBITOR/5-FORMYLTETRAHYDROFOLATE CYCLO-LIGASE"/>
    <property type="match status" value="1"/>
</dbReference>
<reference evidence="8 10" key="1">
    <citation type="journal article" date="2014" name="BMC Genomics">
        <title>Genome sequence of Anopheles sinensis provides insight into genetics basis of mosquito competence for malaria parasites.</title>
        <authorList>
            <person name="Zhou D."/>
            <person name="Zhang D."/>
            <person name="Ding G."/>
            <person name="Shi L."/>
            <person name="Hou Q."/>
            <person name="Ye Y."/>
            <person name="Xu Y."/>
            <person name="Zhou H."/>
            <person name="Xiong C."/>
            <person name="Li S."/>
            <person name="Yu J."/>
            <person name="Hong S."/>
            <person name="Yu X."/>
            <person name="Zou P."/>
            <person name="Chen C."/>
            <person name="Chang X."/>
            <person name="Wang W."/>
            <person name="Lv Y."/>
            <person name="Sun Y."/>
            <person name="Ma L."/>
            <person name="Shen B."/>
            <person name="Zhu C."/>
        </authorList>
    </citation>
    <scope>NUCLEOTIDE SEQUENCE [LARGE SCALE GENOMIC DNA]</scope>
</reference>
<proteinExistence type="inferred from homology"/>
<gene>
    <name evidence="8" type="ORF">ZHAS_00019589</name>
</gene>
<dbReference type="Proteomes" id="UP000030765">
    <property type="component" value="Unassembled WGS sequence"/>
</dbReference>
<dbReference type="EC" id="6.3.3.2" evidence="5 7"/>
<evidence type="ECO:0000256" key="1">
    <source>
        <dbReference type="ARBA" id="ARBA00010638"/>
    </source>
</evidence>
<dbReference type="GO" id="GO:0005739">
    <property type="term" value="C:mitochondrion"/>
    <property type="evidence" value="ECO:0007669"/>
    <property type="project" value="TreeGrafter"/>
</dbReference>
<evidence type="ECO:0000313" key="9">
    <source>
        <dbReference type="EnsemblMetazoa" id="ASIC019589-PA"/>
    </source>
</evidence>
<dbReference type="FunFam" id="3.40.50.10420:FF:000007">
    <property type="entry name" value="5-formyltetrahydrofolate cyclo-ligase"/>
    <property type="match status" value="1"/>
</dbReference>